<dbReference type="Gene3D" id="3.40.30.10">
    <property type="entry name" value="Glutaredoxin"/>
    <property type="match status" value="1"/>
</dbReference>
<keyword evidence="3" id="KW-1015">Disulfide bond</keyword>
<protein>
    <submittedName>
        <fullName evidence="5">SCO family protein</fullName>
    </submittedName>
</protein>
<proteinExistence type="inferred from homology"/>
<dbReference type="Pfam" id="PF02630">
    <property type="entry name" value="SCO1-SenC"/>
    <property type="match status" value="1"/>
</dbReference>
<evidence type="ECO:0000313" key="6">
    <source>
        <dbReference type="Proteomes" id="UP000297762"/>
    </source>
</evidence>
<feature type="disulfide bond" description="Redox-active" evidence="3">
    <location>
        <begin position="70"/>
        <end position="74"/>
    </location>
</feature>
<gene>
    <name evidence="5" type="ORF">EHQ64_00920</name>
</gene>
<evidence type="ECO:0000256" key="1">
    <source>
        <dbReference type="ARBA" id="ARBA00010996"/>
    </source>
</evidence>
<reference evidence="5" key="1">
    <citation type="journal article" date="2019" name="PLoS Negl. Trop. Dis.">
        <title>Revisiting the worldwide diversity of Leptospira species in the environment.</title>
        <authorList>
            <person name="Vincent A.T."/>
            <person name="Schiettekatte O."/>
            <person name="Bourhy P."/>
            <person name="Veyrier F.J."/>
            <person name="Picardeau M."/>
        </authorList>
    </citation>
    <scope>NUCLEOTIDE SEQUENCE [LARGE SCALE GENOMIC DNA]</scope>
    <source>
        <strain evidence="5">201702455</strain>
    </source>
</reference>
<dbReference type="CDD" id="cd02968">
    <property type="entry name" value="SCO"/>
    <property type="match status" value="1"/>
</dbReference>
<dbReference type="OrthoDB" id="5616157at2"/>
<dbReference type="EMBL" id="RQGF01000005">
    <property type="protein sequence ID" value="TGL65763.1"/>
    <property type="molecule type" value="Genomic_DNA"/>
</dbReference>
<dbReference type="PANTHER" id="PTHR12151">
    <property type="entry name" value="ELECTRON TRANSPORT PROTIN SCO1/SENC FAMILY MEMBER"/>
    <property type="match status" value="1"/>
</dbReference>
<organism evidence="5 6">
    <name type="scientific">Leptospira sarikeiensis</name>
    <dbReference type="NCBI Taxonomy" id="2484943"/>
    <lineage>
        <taxon>Bacteria</taxon>
        <taxon>Pseudomonadati</taxon>
        <taxon>Spirochaetota</taxon>
        <taxon>Spirochaetia</taxon>
        <taxon>Leptospirales</taxon>
        <taxon>Leptospiraceae</taxon>
        <taxon>Leptospira</taxon>
    </lineage>
</organism>
<evidence type="ECO:0000256" key="2">
    <source>
        <dbReference type="PIRSR" id="PIRSR603782-1"/>
    </source>
</evidence>
<comment type="caution">
    <text evidence="5">The sequence shown here is derived from an EMBL/GenBank/DDBJ whole genome shotgun (WGS) entry which is preliminary data.</text>
</comment>
<dbReference type="PANTHER" id="PTHR12151:SF25">
    <property type="entry name" value="LINALOOL DEHYDRATASE_ISOMERASE DOMAIN-CONTAINING PROTEIN"/>
    <property type="match status" value="1"/>
</dbReference>
<sequence>MKIEMWKFFVGSFAVLFPLFYFIPGNPSGMIEADRNLPKFEILNEEGKITDIRDILTGTDHLVYFGYLNCKSICHGSLAKLKDLISEHKELKLAFVSLDPEKDSTERFRSYFSNSNIKPLFIRTESRGQSFELARSFGIQAFSSNNSADIDHPDSLLWVNSHGKIKGIFFEFNKHWNQNRKELLKFISDNRN</sequence>
<dbReference type="SUPFAM" id="SSF52833">
    <property type="entry name" value="Thioredoxin-like"/>
    <property type="match status" value="1"/>
</dbReference>
<dbReference type="AlphaFoldDB" id="A0A4R9KD36"/>
<evidence type="ECO:0000313" key="5">
    <source>
        <dbReference type="EMBL" id="TGL65763.1"/>
    </source>
</evidence>
<feature type="transmembrane region" description="Helical" evidence="4">
    <location>
        <begin position="6"/>
        <end position="23"/>
    </location>
</feature>
<keyword evidence="2" id="KW-0479">Metal-binding</keyword>
<feature type="binding site" evidence="2">
    <location>
        <position position="74"/>
    </location>
    <ligand>
        <name>Cu cation</name>
        <dbReference type="ChEBI" id="CHEBI:23378"/>
    </ligand>
</feature>
<keyword evidence="6" id="KW-1185">Reference proteome</keyword>
<keyword evidence="4" id="KW-0812">Transmembrane</keyword>
<keyword evidence="4" id="KW-1133">Transmembrane helix</keyword>
<feature type="binding site" evidence="2">
    <location>
        <position position="70"/>
    </location>
    <ligand>
        <name>Cu cation</name>
        <dbReference type="ChEBI" id="CHEBI:23378"/>
    </ligand>
</feature>
<dbReference type="InterPro" id="IPR003782">
    <property type="entry name" value="SCO1/SenC"/>
</dbReference>
<name>A0A4R9KD36_9LEPT</name>
<dbReference type="Proteomes" id="UP000297762">
    <property type="component" value="Unassembled WGS sequence"/>
</dbReference>
<evidence type="ECO:0000256" key="3">
    <source>
        <dbReference type="PIRSR" id="PIRSR603782-2"/>
    </source>
</evidence>
<accession>A0A4R9KD36</accession>
<keyword evidence="4" id="KW-0472">Membrane</keyword>
<comment type="similarity">
    <text evidence="1">Belongs to the SCO1/2 family.</text>
</comment>
<feature type="binding site" evidence="2">
    <location>
        <position position="152"/>
    </location>
    <ligand>
        <name>Cu cation</name>
        <dbReference type="ChEBI" id="CHEBI:23378"/>
    </ligand>
</feature>
<evidence type="ECO:0000256" key="4">
    <source>
        <dbReference type="SAM" id="Phobius"/>
    </source>
</evidence>
<dbReference type="InterPro" id="IPR036249">
    <property type="entry name" value="Thioredoxin-like_sf"/>
</dbReference>
<dbReference type="GO" id="GO:0046872">
    <property type="term" value="F:metal ion binding"/>
    <property type="evidence" value="ECO:0007669"/>
    <property type="project" value="UniProtKB-KW"/>
</dbReference>
<keyword evidence="2" id="KW-0186">Copper</keyword>